<evidence type="ECO:0000313" key="2">
    <source>
        <dbReference type="EMBL" id="PVX50889.1"/>
    </source>
</evidence>
<keyword evidence="1" id="KW-0472">Membrane</keyword>
<evidence type="ECO:0000313" key="3">
    <source>
        <dbReference type="Proteomes" id="UP000251835"/>
    </source>
</evidence>
<keyword evidence="3" id="KW-1185">Reference proteome</keyword>
<sequence>MTYNIFAKPVLKLGGFLGTGYVLAQYLFYFSGKSIIQDDSFNGAIQLLTILGLYMALLYCRRLYPPSSFWKLFLFGIVIMGVAIVLKTIFSILLYTLIDPELAIVHKELLLEQMSTIFKDMDSFPQDQYQETSKMMLNGVSMPLMEGFSLFITGTIFSAFISAILNMFRRR</sequence>
<protein>
    <submittedName>
        <fullName evidence="2">Uncharacterized protein DUF4199</fullName>
    </submittedName>
</protein>
<feature type="transmembrane region" description="Helical" evidence="1">
    <location>
        <begin position="9"/>
        <end position="29"/>
    </location>
</feature>
<name>A0A7L4URE4_BALHA</name>
<keyword evidence="1" id="KW-1133">Transmembrane helix</keyword>
<dbReference type="Proteomes" id="UP000251835">
    <property type="component" value="Unassembled WGS sequence"/>
</dbReference>
<evidence type="ECO:0000256" key="1">
    <source>
        <dbReference type="SAM" id="Phobius"/>
    </source>
</evidence>
<keyword evidence="1" id="KW-0812">Transmembrane</keyword>
<feature type="transmembrane region" description="Helical" evidence="1">
    <location>
        <begin position="41"/>
        <end position="60"/>
    </location>
</feature>
<proteinExistence type="predicted"/>
<dbReference type="Pfam" id="PF13858">
    <property type="entry name" value="DUF4199"/>
    <property type="match status" value="1"/>
</dbReference>
<dbReference type="OrthoDB" id="660361at2"/>
<dbReference type="RefSeq" id="WP_116496440.1">
    <property type="nucleotide sequence ID" value="NZ_QENZ01000004.1"/>
</dbReference>
<dbReference type="EMBL" id="QENZ01000004">
    <property type="protein sequence ID" value="PVX50889.1"/>
    <property type="molecule type" value="Genomic_DNA"/>
</dbReference>
<feature type="transmembrane region" description="Helical" evidence="1">
    <location>
        <begin position="72"/>
        <end position="98"/>
    </location>
</feature>
<comment type="caution">
    <text evidence="2">The sequence shown here is derived from an EMBL/GenBank/DDBJ whole genome shotgun (WGS) entry which is preliminary data.</text>
</comment>
<dbReference type="InterPro" id="IPR025250">
    <property type="entry name" value="DUF4199"/>
</dbReference>
<reference evidence="2 3" key="1">
    <citation type="submission" date="2018-05" db="EMBL/GenBank/DDBJ databases">
        <title>Genomic Encyclopedia of Type Strains, Phase IV (KMG-IV): sequencing the most valuable type-strain genomes for metagenomic binning, comparative biology and taxonomic classification.</title>
        <authorList>
            <person name="Goeker M."/>
        </authorList>
    </citation>
    <scope>NUCLEOTIDE SEQUENCE [LARGE SCALE GENOMIC DNA]</scope>
    <source>
        <strain evidence="2 3">DSM 28579</strain>
    </source>
</reference>
<organism evidence="2 3">
    <name type="scientific">Balneicella halophila</name>
    <dbReference type="NCBI Taxonomy" id="1537566"/>
    <lineage>
        <taxon>Bacteria</taxon>
        <taxon>Pseudomonadati</taxon>
        <taxon>Bacteroidota</taxon>
        <taxon>Bacteroidia</taxon>
        <taxon>Bacteroidales</taxon>
        <taxon>Balneicellaceae</taxon>
        <taxon>Balneicella</taxon>
    </lineage>
</organism>
<dbReference type="AlphaFoldDB" id="A0A7L4URE4"/>
<gene>
    <name evidence="2" type="ORF">C7377_1211</name>
</gene>
<feature type="transmembrane region" description="Helical" evidence="1">
    <location>
        <begin position="148"/>
        <end position="168"/>
    </location>
</feature>
<accession>A0A7L4URE4</accession>